<dbReference type="PANTHER" id="PTHR24256">
    <property type="entry name" value="TRYPTASE-RELATED"/>
    <property type="match status" value="1"/>
</dbReference>
<evidence type="ECO:0000256" key="3">
    <source>
        <dbReference type="RuleBase" id="RU363034"/>
    </source>
</evidence>
<keyword evidence="3" id="KW-0378">Hydrolase</keyword>
<proteinExistence type="inferred from homology"/>
<dbReference type="SUPFAM" id="SSF50494">
    <property type="entry name" value="Trypsin-like serine proteases"/>
    <property type="match status" value="2"/>
</dbReference>
<dbReference type="Gene3D" id="2.40.10.10">
    <property type="entry name" value="Trypsin-like serine proteases"/>
    <property type="match status" value="2"/>
</dbReference>
<dbReference type="SMART" id="SM00020">
    <property type="entry name" value="Tryp_SPc"/>
    <property type="match status" value="1"/>
</dbReference>
<dbReference type="InterPro" id="IPR009003">
    <property type="entry name" value="Peptidase_S1_PA"/>
</dbReference>
<gene>
    <name evidence="5" type="ORF">ODALV1_LOCUS4673</name>
</gene>
<protein>
    <recommendedName>
        <fullName evidence="4">Peptidase S1 domain-containing protein</fullName>
    </recommendedName>
</protein>
<reference evidence="5 6" key="1">
    <citation type="submission" date="2024-08" db="EMBL/GenBank/DDBJ databases">
        <authorList>
            <person name="Cucini C."/>
            <person name="Frati F."/>
        </authorList>
    </citation>
    <scope>NUCLEOTIDE SEQUENCE [LARGE SCALE GENOMIC DNA]</scope>
</reference>
<dbReference type="InterPro" id="IPR001254">
    <property type="entry name" value="Trypsin_dom"/>
</dbReference>
<dbReference type="PROSITE" id="PS50240">
    <property type="entry name" value="TRYPSIN_DOM"/>
    <property type="match status" value="2"/>
</dbReference>
<sequence length="610" mass="66637">MKISNDKTADGIWDETENTRKLSPAHCACGTGTDQERQDKPWNLYVHSKTAPGTGLKTCTGTIIASNLIVTSHKCLTLEGKEMNIYDVWKPQGGSHNMVDKSDVYVTSKFDNNYPSGAKYTVKDIIFNVNYAYKSALRKKYLANDILIIVLEEDLFANQAHVSICVPPFTESLSSSIVDQKAVYYGAGKPGEASSLLEIRNDLVIRGGSNIEGCAEEADHENITAPKTFCVSYIGEAPRVEGGPLLVYSNTKPKLPFLVGIASQVHEPKKDSGIEFHALFSSVISAIKYLEYHANRHNSQWCGTPNLRLTKATEDDDVARPWKGLRFESVKRDESLNCATVCGQRNEDQGGRIVGGVEATPYEYGWMGVLILSTPGGKGSHLCGGSVINDRMILTAAHCVVDDQKARSKSRKTPFSELSIPPANIELTLFAHKRRGDTKAIKKSIGKVFYHPDYVEPRKHNFYDYDIALLILNEPLTFPGDGNGISPICLPKLEAPLAILGKTATVAGWGLTNPKDFNSAAKVLQKVEVPIAELSMCSDIARTQITDNFICAGTLNMWKDAAGGDSGGPLMIENDKGQWIEVGIVSWGEDVHFGPPKGTQTAALYTDVQS</sequence>
<keyword evidence="6" id="KW-1185">Reference proteome</keyword>
<organism evidence="5 6">
    <name type="scientific">Orchesella dallaii</name>
    <dbReference type="NCBI Taxonomy" id="48710"/>
    <lineage>
        <taxon>Eukaryota</taxon>
        <taxon>Metazoa</taxon>
        <taxon>Ecdysozoa</taxon>
        <taxon>Arthropoda</taxon>
        <taxon>Hexapoda</taxon>
        <taxon>Collembola</taxon>
        <taxon>Entomobryomorpha</taxon>
        <taxon>Entomobryoidea</taxon>
        <taxon>Orchesellidae</taxon>
        <taxon>Orchesellinae</taxon>
        <taxon>Orchesella</taxon>
    </lineage>
</organism>
<dbReference type="PROSITE" id="PS00135">
    <property type="entry name" value="TRYPSIN_SER"/>
    <property type="match status" value="1"/>
</dbReference>
<dbReference type="Pfam" id="PF00089">
    <property type="entry name" value="Trypsin"/>
    <property type="match status" value="2"/>
</dbReference>
<dbReference type="PROSITE" id="PS00134">
    <property type="entry name" value="TRYPSIN_HIS"/>
    <property type="match status" value="1"/>
</dbReference>
<dbReference type="InterPro" id="IPR043504">
    <property type="entry name" value="Peptidase_S1_PA_chymotrypsin"/>
</dbReference>
<dbReference type="CDD" id="cd00190">
    <property type="entry name" value="Tryp_SPc"/>
    <property type="match status" value="1"/>
</dbReference>
<dbReference type="InterPro" id="IPR018114">
    <property type="entry name" value="TRYPSIN_HIS"/>
</dbReference>
<comment type="caution">
    <text evidence="5">The sequence shown here is derived from an EMBL/GenBank/DDBJ whole genome shotgun (WGS) entry which is preliminary data.</text>
</comment>
<dbReference type="EMBL" id="CAXLJM020000014">
    <property type="protein sequence ID" value="CAL8080529.1"/>
    <property type="molecule type" value="Genomic_DNA"/>
</dbReference>
<keyword evidence="3" id="KW-0720">Serine protease</keyword>
<feature type="domain" description="Peptidase S1" evidence="4">
    <location>
        <begin position="353"/>
        <end position="610"/>
    </location>
</feature>
<name>A0ABP1PZW6_9HEXA</name>
<evidence type="ECO:0000256" key="1">
    <source>
        <dbReference type="ARBA" id="ARBA00023157"/>
    </source>
</evidence>
<feature type="domain" description="Peptidase S1" evidence="4">
    <location>
        <begin position="32"/>
        <end position="298"/>
    </location>
</feature>
<evidence type="ECO:0000256" key="2">
    <source>
        <dbReference type="ARBA" id="ARBA00024195"/>
    </source>
</evidence>
<keyword evidence="3" id="KW-0645">Protease</keyword>
<evidence type="ECO:0000259" key="4">
    <source>
        <dbReference type="PROSITE" id="PS50240"/>
    </source>
</evidence>
<comment type="similarity">
    <text evidence="2">Belongs to the peptidase S1 family. CLIP subfamily.</text>
</comment>
<evidence type="ECO:0000313" key="6">
    <source>
        <dbReference type="Proteomes" id="UP001642540"/>
    </source>
</evidence>
<dbReference type="InterPro" id="IPR001314">
    <property type="entry name" value="Peptidase_S1A"/>
</dbReference>
<dbReference type="PRINTS" id="PR00722">
    <property type="entry name" value="CHYMOTRYPSIN"/>
</dbReference>
<dbReference type="InterPro" id="IPR033116">
    <property type="entry name" value="TRYPSIN_SER"/>
</dbReference>
<evidence type="ECO:0000313" key="5">
    <source>
        <dbReference type="EMBL" id="CAL8080529.1"/>
    </source>
</evidence>
<dbReference type="Proteomes" id="UP001642540">
    <property type="component" value="Unassembled WGS sequence"/>
</dbReference>
<keyword evidence="1" id="KW-1015">Disulfide bond</keyword>
<accession>A0ABP1PZW6</accession>
<dbReference type="InterPro" id="IPR051487">
    <property type="entry name" value="Ser/Thr_Proteases_Immune/Dev"/>
</dbReference>